<reference evidence="2 3" key="1">
    <citation type="journal article" date="2009" name="Proc. Natl. Acad. Sci. U.S.A.">
        <title>Characterizing a model human gut microbiota composed of members of its two dominant bacterial phyla.</title>
        <authorList>
            <person name="Mahowald M.A."/>
            <person name="Rey F.E."/>
            <person name="Seedorf H."/>
            <person name="Turnbaugh P.J."/>
            <person name="Fulton R.S."/>
            <person name="Wollam A."/>
            <person name="Shah N."/>
            <person name="Wang C."/>
            <person name="Magrini V."/>
            <person name="Wilson R.K."/>
            <person name="Cantarel B.L."/>
            <person name="Coutinho P.M."/>
            <person name="Henrissat B."/>
            <person name="Crock L.W."/>
            <person name="Russell A."/>
            <person name="Verberkmoes N.C."/>
            <person name="Hettich R.L."/>
            <person name="Gordon J.I."/>
        </authorList>
    </citation>
    <scope>NUCLEOTIDE SEQUENCE [LARGE SCALE GENOMIC DNA]</scope>
    <source>
        <strain evidence="3">ATCC 27750 / DSM 3376 / VPI C15-48 / C15-B4</strain>
    </source>
</reference>
<dbReference type="AlphaFoldDB" id="C4Z554"/>
<feature type="region of interest" description="Disordered" evidence="1">
    <location>
        <begin position="1"/>
        <end position="44"/>
    </location>
</feature>
<sequence>MDVRAESGTDEVQNWEAGSGNWTLEQSEARKKSKTGKPEEWIGR</sequence>
<organism evidence="2 3">
    <name type="scientific">Lachnospira eligens (strain ATCC 27750 / DSM 3376 / VPI C15-48 / C15-B4)</name>
    <name type="common">Eubacterium eligens</name>
    <dbReference type="NCBI Taxonomy" id="515620"/>
    <lineage>
        <taxon>Bacteria</taxon>
        <taxon>Bacillati</taxon>
        <taxon>Bacillota</taxon>
        <taxon>Clostridia</taxon>
        <taxon>Lachnospirales</taxon>
        <taxon>Lachnospiraceae</taxon>
        <taxon>Lachnospira</taxon>
    </lineage>
</organism>
<gene>
    <name evidence="2" type="ordered locus">EUBELI_00750</name>
</gene>
<dbReference type="STRING" id="515620.EUBELI_00750"/>
<keyword evidence="3" id="KW-1185">Reference proteome</keyword>
<accession>C4Z554</accession>
<dbReference type="EMBL" id="CP001104">
    <property type="protein sequence ID" value="ACR71758.1"/>
    <property type="molecule type" value="Genomic_DNA"/>
</dbReference>
<evidence type="ECO:0000313" key="3">
    <source>
        <dbReference type="Proteomes" id="UP000001476"/>
    </source>
</evidence>
<evidence type="ECO:0000313" key="2">
    <source>
        <dbReference type="EMBL" id="ACR71758.1"/>
    </source>
</evidence>
<evidence type="ECO:0000256" key="1">
    <source>
        <dbReference type="SAM" id="MobiDB-lite"/>
    </source>
</evidence>
<dbReference type="Proteomes" id="UP000001476">
    <property type="component" value="Chromosome"/>
</dbReference>
<name>C4Z554_LACE2</name>
<dbReference type="HOGENOM" id="CLU_3216381_0_0_9"/>
<dbReference type="KEGG" id="eel:EUBELI_00750"/>
<proteinExistence type="predicted"/>
<protein>
    <submittedName>
        <fullName evidence="2">Uncharacterized protein</fullName>
    </submittedName>
</protein>